<evidence type="ECO:0000313" key="2">
    <source>
        <dbReference type="Proteomes" id="UP000306758"/>
    </source>
</evidence>
<proteinExistence type="predicted"/>
<name>A0A4S2PYD1_9PAST</name>
<protein>
    <submittedName>
        <fullName evidence="1">Uncharacterized protein</fullName>
    </submittedName>
</protein>
<organism evidence="1 2">
    <name type="scientific">Rodentibacter pneumotropicus</name>
    <dbReference type="NCBI Taxonomy" id="758"/>
    <lineage>
        <taxon>Bacteria</taxon>
        <taxon>Pseudomonadati</taxon>
        <taxon>Pseudomonadota</taxon>
        <taxon>Gammaproteobacteria</taxon>
        <taxon>Pasteurellales</taxon>
        <taxon>Pasteurellaceae</taxon>
        <taxon>Rodentibacter</taxon>
    </lineage>
</organism>
<dbReference type="AlphaFoldDB" id="A0A4S2PYD1"/>
<accession>A0A4S2PYD1</accession>
<comment type="caution">
    <text evidence="1">The sequence shown here is derived from an EMBL/GenBank/DDBJ whole genome shotgun (WGS) entry which is preliminary data.</text>
</comment>
<dbReference type="EMBL" id="QXNI01000037">
    <property type="protein sequence ID" value="THA08979.1"/>
    <property type="molecule type" value="Genomic_DNA"/>
</dbReference>
<dbReference type="RefSeq" id="WP_136123596.1">
    <property type="nucleotide sequence ID" value="NZ_QXNI01000037.1"/>
</dbReference>
<reference evidence="1 2" key="1">
    <citation type="journal article" date="2019" name="Vet. Microbiol.">
        <title>Development of multi locus sequence typing (MLST) of Rodentibacter pneumotropicus.</title>
        <authorList>
            <person name="Adhikary S."/>
            <person name="Bisgaard M."/>
            <person name="Boot R."/>
            <person name="Benga L."/>
            <person name="Nicklas W."/>
            <person name="Christensen H."/>
        </authorList>
    </citation>
    <scope>NUCLEOTIDE SEQUENCE [LARGE SCALE GENOMIC DNA]</scope>
    <source>
        <strain evidence="1 2">Ac84</strain>
    </source>
</reference>
<gene>
    <name evidence="1" type="ORF">D3M78_06640</name>
</gene>
<sequence length="65" mass="7725">MSQATRTGCLKSARSWRKKYFSYRIKWEQFKRQQNETAANSIYEKMVFALDTAAYLTKKAELLTH</sequence>
<evidence type="ECO:0000313" key="1">
    <source>
        <dbReference type="EMBL" id="THA08979.1"/>
    </source>
</evidence>
<dbReference type="Proteomes" id="UP000306758">
    <property type="component" value="Unassembled WGS sequence"/>
</dbReference>